<dbReference type="Proteomes" id="UP000305067">
    <property type="component" value="Unassembled WGS sequence"/>
</dbReference>
<dbReference type="OrthoDB" id="9978720at2759"/>
<dbReference type="InterPro" id="IPR050228">
    <property type="entry name" value="Carboxylesterase_BioH"/>
</dbReference>
<keyword evidence="3" id="KW-1185">Reference proteome</keyword>
<proteinExistence type="predicted"/>
<dbReference type="EMBL" id="ML178828">
    <property type="protein sequence ID" value="TFL00628.1"/>
    <property type="molecule type" value="Genomic_DNA"/>
</dbReference>
<accession>A0A5C3QH86</accession>
<dbReference type="SUPFAM" id="SSF53474">
    <property type="entry name" value="alpha/beta-Hydrolases"/>
    <property type="match status" value="1"/>
</dbReference>
<evidence type="ECO:0000256" key="1">
    <source>
        <dbReference type="SAM" id="SignalP"/>
    </source>
</evidence>
<dbReference type="CDD" id="cd12809">
    <property type="entry name" value="Esterase_713_like-2"/>
    <property type="match status" value="1"/>
</dbReference>
<dbReference type="AlphaFoldDB" id="A0A5C3QH86"/>
<dbReference type="GO" id="GO:0016787">
    <property type="term" value="F:hydrolase activity"/>
    <property type="evidence" value="ECO:0007669"/>
    <property type="project" value="UniProtKB-KW"/>
</dbReference>
<name>A0A5C3QH86_9AGAR</name>
<evidence type="ECO:0000313" key="2">
    <source>
        <dbReference type="EMBL" id="TFL00628.1"/>
    </source>
</evidence>
<sequence length="364" mass="40113">MHHVNAALLLLVICSLLPLLFTFQARKQASKTALHHRDYFYVGQQHIVVTKSHGQIYVEHPTPPKVTHPLPLLVIPGRGMTGANFLNTPDGRPGWADLLLDLGYELYIIDQPARARSPWIQGIDRPLSSSSVERVEQRYTASQLYPDLWEGATLHTQWPGNGIRGDPIFDRFYASMDMAIVGPMLLDTIGVKTRHPITHSQSGQFGWILADARPNLVQAIIAIETIGPPFTNAVFGTELARPFGLTEVPLTFSPPITSAADLQPVDSELVGSDPSANFTCFRLASRRQLVNLMDAPVLIVTGDASYHTVYDGCTAEFLSRASVPVEHVQLGDVGIYGNGHMMFLELNADIILHQVLLPFIKNVS</sequence>
<feature type="chain" id="PRO_5023000822" evidence="1">
    <location>
        <begin position="23"/>
        <end position="364"/>
    </location>
</feature>
<reference evidence="2 3" key="1">
    <citation type="journal article" date="2019" name="Nat. Ecol. Evol.">
        <title>Megaphylogeny resolves global patterns of mushroom evolution.</title>
        <authorList>
            <person name="Varga T."/>
            <person name="Krizsan K."/>
            <person name="Foldi C."/>
            <person name="Dima B."/>
            <person name="Sanchez-Garcia M."/>
            <person name="Sanchez-Ramirez S."/>
            <person name="Szollosi G.J."/>
            <person name="Szarkandi J.G."/>
            <person name="Papp V."/>
            <person name="Albert L."/>
            <person name="Andreopoulos W."/>
            <person name="Angelini C."/>
            <person name="Antonin V."/>
            <person name="Barry K.W."/>
            <person name="Bougher N.L."/>
            <person name="Buchanan P."/>
            <person name="Buyck B."/>
            <person name="Bense V."/>
            <person name="Catcheside P."/>
            <person name="Chovatia M."/>
            <person name="Cooper J."/>
            <person name="Damon W."/>
            <person name="Desjardin D."/>
            <person name="Finy P."/>
            <person name="Geml J."/>
            <person name="Haridas S."/>
            <person name="Hughes K."/>
            <person name="Justo A."/>
            <person name="Karasinski D."/>
            <person name="Kautmanova I."/>
            <person name="Kiss B."/>
            <person name="Kocsube S."/>
            <person name="Kotiranta H."/>
            <person name="LaButti K.M."/>
            <person name="Lechner B.E."/>
            <person name="Liimatainen K."/>
            <person name="Lipzen A."/>
            <person name="Lukacs Z."/>
            <person name="Mihaltcheva S."/>
            <person name="Morgado L.N."/>
            <person name="Niskanen T."/>
            <person name="Noordeloos M.E."/>
            <person name="Ohm R.A."/>
            <person name="Ortiz-Santana B."/>
            <person name="Ovrebo C."/>
            <person name="Racz N."/>
            <person name="Riley R."/>
            <person name="Savchenko A."/>
            <person name="Shiryaev A."/>
            <person name="Soop K."/>
            <person name="Spirin V."/>
            <person name="Szebenyi C."/>
            <person name="Tomsovsky M."/>
            <person name="Tulloss R.E."/>
            <person name="Uehling J."/>
            <person name="Grigoriev I.V."/>
            <person name="Vagvolgyi C."/>
            <person name="Papp T."/>
            <person name="Martin F.M."/>
            <person name="Miettinen O."/>
            <person name="Hibbett D.S."/>
            <person name="Nagy L.G."/>
        </authorList>
    </citation>
    <scope>NUCLEOTIDE SEQUENCE [LARGE SCALE GENOMIC DNA]</scope>
    <source>
        <strain evidence="2 3">CBS 309.79</strain>
    </source>
</reference>
<dbReference type="PANTHER" id="PTHR43194">
    <property type="entry name" value="HYDROLASE ALPHA/BETA FOLD FAMILY"/>
    <property type="match status" value="1"/>
</dbReference>
<gene>
    <name evidence="2" type="ORF">BDV98DRAFT_613017</name>
</gene>
<dbReference type="Gene3D" id="3.40.50.1820">
    <property type="entry name" value="alpha/beta hydrolase"/>
    <property type="match status" value="1"/>
</dbReference>
<feature type="signal peptide" evidence="1">
    <location>
        <begin position="1"/>
        <end position="22"/>
    </location>
</feature>
<organism evidence="2 3">
    <name type="scientific">Pterulicium gracile</name>
    <dbReference type="NCBI Taxonomy" id="1884261"/>
    <lineage>
        <taxon>Eukaryota</taxon>
        <taxon>Fungi</taxon>
        <taxon>Dikarya</taxon>
        <taxon>Basidiomycota</taxon>
        <taxon>Agaricomycotina</taxon>
        <taxon>Agaricomycetes</taxon>
        <taxon>Agaricomycetidae</taxon>
        <taxon>Agaricales</taxon>
        <taxon>Pleurotineae</taxon>
        <taxon>Pterulaceae</taxon>
        <taxon>Pterulicium</taxon>
    </lineage>
</organism>
<keyword evidence="1" id="KW-0732">Signal</keyword>
<protein>
    <submittedName>
        <fullName evidence="2">Alpha beta-hydrolase</fullName>
    </submittedName>
</protein>
<dbReference type="STRING" id="1884261.A0A5C3QH86"/>
<dbReference type="InterPro" id="IPR029058">
    <property type="entry name" value="AB_hydrolase_fold"/>
</dbReference>
<keyword evidence="2" id="KW-0378">Hydrolase</keyword>
<dbReference type="PANTHER" id="PTHR43194:SF4">
    <property type="entry name" value="AB HYDROLASE-1 DOMAIN-CONTAINING PROTEIN"/>
    <property type="match status" value="1"/>
</dbReference>
<evidence type="ECO:0000313" key="3">
    <source>
        <dbReference type="Proteomes" id="UP000305067"/>
    </source>
</evidence>